<protein>
    <submittedName>
        <fullName evidence="10">Ferredoxin-NADP reductase</fullName>
    </submittedName>
</protein>
<dbReference type="InterPro" id="IPR012675">
    <property type="entry name" value="Beta-grasp_dom_sf"/>
</dbReference>
<dbReference type="SUPFAM" id="SSF63380">
    <property type="entry name" value="Riboflavin synthase domain-like"/>
    <property type="match status" value="1"/>
</dbReference>
<name>A0A561U9E6_9PSEU</name>
<dbReference type="Proteomes" id="UP000316184">
    <property type="component" value="Unassembled WGS sequence"/>
</dbReference>
<keyword evidence="5" id="KW-0560">Oxidoreductase</keyword>
<dbReference type="InterPro" id="IPR017927">
    <property type="entry name" value="FAD-bd_FR_type"/>
</dbReference>
<accession>A0A561U9E6</accession>
<dbReference type="PANTHER" id="PTHR47354:SF1">
    <property type="entry name" value="CARNITINE MONOOXYGENASE REDUCTASE SUBUNIT"/>
    <property type="match status" value="1"/>
</dbReference>
<dbReference type="PANTHER" id="PTHR47354">
    <property type="entry name" value="NADH OXIDOREDUCTASE HCR"/>
    <property type="match status" value="1"/>
</dbReference>
<dbReference type="AlphaFoldDB" id="A0A561U9E6"/>
<dbReference type="GO" id="GO:0016491">
    <property type="term" value="F:oxidoreductase activity"/>
    <property type="evidence" value="ECO:0007669"/>
    <property type="project" value="UniProtKB-KW"/>
</dbReference>
<dbReference type="OrthoDB" id="3807506at2"/>
<keyword evidence="6" id="KW-0408">Iron</keyword>
<dbReference type="SUPFAM" id="SSF52343">
    <property type="entry name" value="Ferredoxin reductase-like, C-terminal NADP-linked domain"/>
    <property type="match status" value="1"/>
</dbReference>
<evidence type="ECO:0000256" key="6">
    <source>
        <dbReference type="ARBA" id="ARBA00023004"/>
    </source>
</evidence>
<keyword evidence="7" id="KW-0411">Iron-sulfur</keyword>
<dbReference type="GO" id="GO:0051537">
    <property type="term" value="F:2 iron, 2 sulfur cluster binding"/>
    <property type="evidence" value="ECO:0007669"/>
    <property type="project" value="UniProtKB-KW"/>
</dbReference>
<keyword evidence="3" id="KW-0001">2Fe-2S</keyword>
<feature type="domain" description="FAD-binding FR-type" evidence="9">
    <location>
        <begin position="46"/>
        <end position="148"/>
    </location>
</feature>
<keyword evidence="11" id="KW-1185">Reference proteome</keyword>
<dbReference type="EMBL" id="VIWX01000002">
    <property type="protein sequence ID" value="TWF95989.1"/>
    <property type="molecule type" value="Genomic_DNA"/>
</dbReference>
<comment type="cofactor">
    <cofactor evidence="1">
        <name>FAD</name>
        <dbReference type="ChEBI" id="CHEBI:57692"/>
    </cofactor>
</comment>
<dbReference type="InterPro" id="IPR036010">
    <property type="entry name" value="2Fe-2S_ferredoxin-like_sf"/>
</dbReference>
<dbReference type="InterPro" id="IPR006058">
    <property type="entry name" value="2Fe2S_fd_BS"/>
</dbReference>
<dbReference type="CDD" id="cd00207">
    <property type="entry name" value="fer2"/>
    <property type="match status" value="1"/>
</dbReference>
<proteinExistence type="predicted"/>
<dbReference type="PRINTS" id="PR00409">
    <property type="entry name" value="PHDIOXRDTASE"/>
</dbReference>
<organism evidence="10 11">
    <name type="scientific">Saccharopolyspora dendranthemae</name>
    <dbReference type="NCBI Taxonomy" id="1181886"/>
    <lineage>
        <taxon>Bacteria</taxon>
        <taxon>Bacillati</taxon>
        <taxon>Actinomycetota</taxon>
        <taxon>Actinomycetes</taxon>
        <taxon>Pseudonocardiales</taxon>
        <taxon>Pseudonocardiaceae</taxon>
        <taxon>Saccharopolyspora</taxon>
    </lineage>
</organism>
<dbReference type="InterPro" id="IPR001041">
    <property type="entry name" value="2Fe-2S_ferredoxin-type"/>
</dbReference>
<evidence type="ECO:0000256" key="7">
    <source>
        <dbReference type="ARBA" id="ARBA00023014"/>
    </source>
</evidence>
<evidence type="ECO:0000259" key="8">
    <source>
        <dbReference type="PROSITE" id="PS51085"/>
    </source>
</evidence>
<evidence type="ECO:0000256" key="5">
    <source>
        <dbReference type="ARBA" id="ARBA00023002"/>
    </source>
</evidence>
<dbReference type="Gene3D" id="3.40.50.80">
    <property type="entry name" value="Nucleotide-binding domain of ferredoxin-NADP reductase (FNR) module"/>
    <property type="match status" value="1"/>
</dbReference>
<evidence type="ECO:0000313" key="10">
    <source>
        <dbReference type="EMBL" id="TWF95989.1"/>
    </source>
</evidence>
<evidence type="ECO:0000256" key="2">
    <source>
        <dbReference type="ARBA" id="ARBA00022630"/>
    </source>
</evidence>
<dbReference type="Gene3D" id="2.40.30.10">
    <property type="entry name" value="Translation factors"/>
    <property type="match status" value="1"/>
</dbReference>
<dbReference type="PROSITE" id="PS51085">
    <property type="entry name" value="2FE2S_FER_2"/>
    <property type="match status" value="1"/>
</dbReference>
<evidence type="ECO:0000256" key="3">
    <source>
        <dbReference type="ARBA" id="ARBA00022714"/>
    </source>
</evidence>
<sequence>MAETRPEPTGTAGPNRLMRVLDRVVGGVEWLHRNSRRDAGPARAVDHDLPLVISEIRAEADGVRSLRLSRPGGGPLPAWQPGAHLDVLLPSGRTRQYSLCGPPGERRHYRIAVRRLAEGAGGSREIHDELCEGDRIVARGPRNAFPFVRGRSYLFVAGGIGITPILPMVRAARTRGADWRLVYTGRSRASMPFLGEIGDLPAERVWIRPDTEFGVPAAGGELLAHAPPGAAVYACGPVPMITSLRLDLPGSTARGLHWERFSAPPIIDGRAFSVELARSGRTVEVPADRTALDAIGEVMPEVAYSCRQGFCGTCHVPLLSGQVRRRGRARGDDVALCVDRGRGPIAVDL</sequence>
<dbReference type="InterPro" id="IPR039261">
    <property type="entry name" value="FNR_nucleotide-bd"/>
</dbReference>
<evidence type="ECO:0000259" key="9">
    <source>
        <dbReference type="PROSITE" id="PS51384"/>
    </source>
</evidence>
<dbReference type="CDD" id="cd06185">
    <property type="entry name" value="PDR_like"/>
    <property type="match status" value="1"/>
</dbReference>
<evidence type="ECO:0000256" key="4">
    <source>
        <dbReference type="ARBA" id="ARBA00022723"/>
    </source>
</evidence>
<comment type="caution">
    <text evidence="10">The sequence shown here is derived from an EMBL/GenBank/DDBJ whole genome shotgun (WGS) entry which is preliminary data.</text>
</comment>
<dbReference type="GO" id="GO:0046872">
    <property type="term" value="F:metal ion binding"/>
    <property type="evidence" value="ECO:0007669"/>
    <property type="project" value="UniProtKB-KW"/>
</dbReference>
<dbReference type="PROSITE" id="PS51384">
    <property type="entry name" value="FAD_FR"/>
    <property type="match status" value="1"/>
</dbReference>
<dbReference type="InterPro" id="IPR017938">
    <property type="entry name" value="Riboflavin_synthase-like_b-brl"/>
</dbReference>
<dbReference type="Pfam" id="PF00111">
    <property type="entry name" value="Fer2"/>
    <property type="match status" value="1"/>
</dbReference>
<dbReference type="RefSeq" id="WP_145739338.1">
    <property type="nucleotide sequence ID" value="NZ_VIWX01000002.1"/>
</dbReference>
<dbReference type="PROSITE" id="PS00197">
    <property type="entry name" value="2FE2S_FER_1"/>
    <property type="match status" value="1"/>
</dbReference>
<evidence type="ECO:0000313" key="11">
    <source>
        <dbReference type="Proteomes" id="UP000316184"/>
    </source>
</evidence>
<feature type="domain" description="2Fe-2S ferredoxin-type" evidence="8">
    <location>
        <begin position="272"/>
        <end position="349"/>
    </location>
</feature>
<keyword evidence="4" id="KW-0479">Metal-binding</keyword>
<gene>
    <name evidence="10" type="ORF">FHU35_12990</name>
</gene>
<dbReference type="InterPro" id="IPR050415">
    <property type="entry name" value="MRET"/>
</dbReference>
<evidence type="ECO:0000256" key="1">
    <source>
        <dbReference type="ARBA" id="ARBA00001974"/>
    </source>
</evidence>
<keyword evidence="2" id="KW-0285">Flavoprotein</keyword>
<reference evidence="10 11" key="1">
    <citation type="submission" date="2019-06" db="EMBL/GenBank/DDBJ databases">
        <title>Sequencing the genomes of 1000 actinobacteria strains.</title>
        <authorList>
            <person name="Klenk H.-P."/>
        </authorList>
    </citation>
    <scope>NUCLEOTIDE SEQUENCE [LARGE SCALE GENOMIC DNA]</scope>
    <source>
        <strain evidence="10 11">DSM 46699</strain>
    </source>
</reference>
<dbReference type="SUPFAM" id="SSF54292">
    <property type="entry name" value="2Fe-2S ferredoxin-like"/>
    <property type="match status" value="1"/>
</dbReference>
<dbReference type="Gene3D" id="3.10.20.30">
    <property type="match status" value="1"/>
</dbReference>